<dbReference type="KEGG" id="rah:Rahaq_4896"/>
<reference evidence="6 8" key="3">
    <citation type="submission" date="2024-09" db="EMBL/GenBank/DDBJ databases">
        <title>Genomes of Rahnella.</title>
        <authorList>
            <person name="Mnguni F.C."/>
            <person name="Shin G.Y."/>
            <person name="Coutinho T."/>
        </authorList>
    </citation>
    <scope>NUCLEOTIDE SEQUENCE [LARGE SCALE GENOMIC DNA]</scope>
    <source>
        <strain evidence="6 8">20WA0057</strain>
    </source>
</reference>
<keyword evidence="8" id="KW-1185">Reference proteome</keyword>
<dbReference type="HOGENOM" id="CLU_027128_6_2_6"/>
<reference evidence="7" key="1">
    <citation type="submission" date="2011-01" db="EMBL/GenBank/DDBJ databases">
        <title>Complete sequence of plasmid1 of Rahnella sp. Y9602.</title>
        <authorList>
            <consortium name="US DOE Joint Genome Institute"/>
            <person name="Lucas S."/>
            <person name="Copeland A."/>
            <person name="Lapidus A."/>
            <person name="Cheng J.-F."/>
            <person name="Goodwin L."/>
            <person name="Pitluck S."/>
            <person name="Lu M."/>
            <person name="Detter J.C."/>
            <person name="Han C."/>
            <person name="Tapia R."/>
            <person name="Land M."/>
            <person name="Hauser L."/>
            <person name="Kyrpides N."/>
            <person name="Ivanova N."/>
            <person name="Ovchinnikova G."/>
            <person name="Pagani I."/>
            <person name="Sobecky P.A."/>
            <person name="Martinez R.J."/>
            <person name="Woyke T."/>
        </authorList>
    </citation>
    <scope>NUCLEOTIDE SEQUENCE [LARGE SCALE GENOMIC DNA]</scope>
    <source>
        <strain evidence="7">Y9602</strain>
        <plasmid evidence="7">pRAHAQ01</plasmid>
    </source>
</reference>
<sequence precursor="true">MKNRFGQGMMLSTLAGMTLFGLARTAQADVNMGAILPLTGTSASIGEDQRRGIELAVEQVNAQGGVNGQPLHVIVEDSAESPVTGLNAVRKLTQVNHVPLVMGSFSSGVTIPVGQYLVKNNLLHINISGTSTDIRKIGATSWSVIGLDSLSASFSAEDVRQLGYSKVAFIAPDGAYGQGMAKQFTNAFEKAGGKVVAKVLYASGQPSYRRELEQISRAHPQAYVYTSYGQDAIVLNREAWELGLNKTPWYGMYLTMAVEGSPAQYTNGQVGMEVAGIDQKTSGGHGVNYAELYQKKFHEKPRSVYGSYAWDSVMLAAAAIDKAHSADPAAMIAAMKTVAPGFTGITGTLNLDADNQRMSQPYLKVKAFNGVPVPR</sequence>
<evidence type="ECO:0000256" key="3">
    <source>
        <dbReference type="SAM" id="SignalP"/>
    </source>
</evidence>
<reference evidence="5 7" key="2">
    <citation type="journal article" date="2012" name="J. Bacteriol.">
        <title>Complete Genome Sequence of Rahnella sp. Strain Y9602, a Gammaproteobacterium Isolate from Metal- and Radionuclide-Contaminated Soil.</title>
        <authorList>
            <person name="Martinez R.J."/>
            <person name="Bruce D."/>
            <person name="Detter C."/>
            <person name="Goodwin L.A."/>
            <person name="Han J."/>
            <person name="Han C.S."/>
            <person name="Held B."/>
            <person name="Land M.L."/>
            <person name="Mikhailova N."/>
            <person name="Nolan M."/>
            <person name="Pennacchio L."/>
            <person name="Pitluck S."/>
            <person name="Tapia R."/>
            <person name="Woyke T."/>
            <person name="Sobecky P.A."/>
        </authorList>
    </citation>
    <scope>NUCLEOTIDE SEQUENCE [LARGE SCALE GENOMIC DNA]</scope>
    <source>
        <strain evidence="5 7">Y9602</strain>
        <plasmid evidence="5">pRAHAQ01</plasmid>
    </source>
</reference>
<name>A0A0H3FH69_RAHSY</name>
<dbReference type="Proteomes" id="UP000007257">
    <property type="component" value="Plasmid pRAHAQ01"/>
</dbReference>
<proteinExistence type="inferred from homology"/>
<keyword evidence="2 3" id="KW-0732">Signal</keyword>
<dbReference type="eggNOG" id="COG0683">
    <property type="taxonomic scope" value="Bacteria"/>
</dbReference>
<evidence type="ECO:0000256" key="1">
    <source>
        <dbReference type="ARBA" id="ARBA00010062"/>
    </source>
</evidence>
<evidence type="ECO:0000313" key="6">
    <source>
        <dbReference type="EMBL" id="MFD3226782.1"/>
    </source>
</evidence>
<dbReference type="AlphaFoldDB" id="A0A0H3FH69"/>
<protein>
    <submittedName>
        <fullName evidence="6">ABC transporter substrate-binding protein</fullName>
    </submittedName>
    <submittedName>
        <fullName evidence="5">Extracellular ligand-binding receptor</fullName>
    </submittedName>
</protein>
<evidence type="ECO:0000259" key="4">
    <source>
        <dbReference type="Pfam" id="PF13458"/>
    </source>
</evidence>
<comment type="similarity">
    <text evidence="1">Belongs to the leucine-binding protein family.</text>
</comment>
<dbReference type="CDD" id="cd06346">
    <property type="entry name" value="PBP1_ABC_ligand_binding-like"/>
    <property type="match status" value="1"/>
</dbReference>
<accession>A0A0H3FH69</accession>
<gene>
    <name evidence="5" type="ordered locus">Rahaq_4896</name>
    <name evidence="6" type="ORF">ACFPK4_24895</name>
</gene>
<evidence type="ECO:0000313" key="8">
    <source>
        <dbReference type="Proteomes" id="UP001598201"/>
    </source>
</evidence>
<feature type="chain" id="PRO_5002609152" evidence="3">
    <location>
        <begin position="29"/>
        <end position="375"/>
    </location>
</feature>
<dbReference type="PANTHER" id="PTHR30483:SF6">
    <property type="entry name" value="PERIPLASMIC BINDING PROTEIN OF ABC TRANSPORTER FOR NATURAL AMINO ACIDS"/>
    <property type="match status" value="1"/>
</dbReference>
<dbReference type="PANTHER" id="PTHR30483">
    <property type="entry name" value="LEUCINE-SPECIFIC-BINDING PROTEIN"/>
    <property type="match status" value="1"/>
</dbReference>
<evidence type="ECO:0000256" key="2">
    <source>
        <dbReference type="ARBA" id="ARBA00022729"/>
    </source>
</evidence>
<dbReference type="GeneID" id="95420876"/>
<keyword evidence="5" id="KW-0675">Receptor</keyword>
<dbReference type="EMBL" id="JBHUCJ010000108">
    <property type="protein sequence ID" value="MFD3226782.1"/>
    <property type="molecule type" value="Genomic_DNA"/>
</dbReference>
<evidence type="ECO:0000313" key="7">
    <source>
        <dbReference type="Proteomes" id="UP000007257"/>
    </source>
</evidence>
<dbReference type="Proteomes" id="UP001598201">
    <property type="component" value="Unassembled WGS sequence"/>
</dbReference>
<dbReference type="EMBL" id="CP002506">
    <property type="protein sequence ID" value="ADW76474.1"/>
    <property type="molecule type" value="Genomic_DNA"/>
</dbReference>
<evidence type="ECO:0000313" key="5">
    <source>
        <dbReference type="EMBL" id="ADW76474.1"/>
    </source>
</evidence>
<dbReference type="OrthoDB" id="9783240at2"/>
<dbReference type="InterPro" id="IPR028081">
    <property type="entry name" value="Leu-bd"/>
</dbReference>
<dbReference type="SUPFAM" id="SSF53822">
    <property type="entry name" value="Periplasmic binding protein-like I"/>
    <property type="match status" value="1"/>
</dbReference>
<dbReference type="InterPro" id="IPR051010">
    <property type="entry name" value="BCAA_transport"/>
</dbReference>
<dbReference type="RefSeq" id="WP_013578155.1">
    <property type="nucleotide sequence ID" value="NC_015062.1"/>
</dbReference>
<dbReference type="InterPro" id="IPR028082">
    <property type="entry name" value="Peripla_BP_I"/>
</dbReference>
<dbReference type="Pfam" id="PF13458">
    <property type="entry name" value="Peripla_BP_6"/>
    <property type="match status" value="1"/>
</dbReference>
<geneLocation type="plasmid" evidence="5 7">
    <name>pRAHAQ01</name>
</geneLocation>
<dbReference type="Gene3D" id="3.40.50.2300">
    <property type="match status" value="2"/>
</dbReference>
<feature type="signal peptide" evidence="3">
    <location>
        <begin position="1"/>
        <end position="28"/>
    </location>
</feature>
<organism evidence="5 7">
    <name type="scientific">Rahnella sp. (strain Y9602)</name>
    <dbReference type="NCBI Taxonomy" id="2703885"/>
    <lineage>
        <taxon>Bacteria</taxon>
        <taxon>Pseudomonadati</taxon>
        <taxon>Pseudomonadota</taxon>
        <taxon>Gammaproteobacteria</taxon>
        <taxon>Enterobacterales</taxon>
        <taxon>Yersiniaceae</taxon>
        <taxon>Rahnella</taxon>
    </lineage>
</organism>
<keyword evidence="5" id="KW-0614">Plasmid</keyword>
<feature type="domain" description="Leucine-binding protein" evidence="4">
    <location>
        <begin position="30"/>
        <end position="364"/>
    </location>
</feature>